<dbReference type="GO" id="GO:0047115">
    <property type="term" value="F:trans-1,2-dihydrobenzene-1,2-diol dehydrogenase activity"/>
    <property type="evidence" value="ECO:0007669"/>
    <property type="project" value="UniProtKB-EC"/>
</dbReference>
<dbReference type="PANTHER" id="PTHR22604:SF105">
    <property type="entry name" value="TRANS-1,2-DIHYDROBENZENE-1,2-DIOL DEHYDROGENASE"/>
    <property type="match status" value="1"/>
</dbReference>
<comment type="caution">
    <text evidence="13">The sequence shown here is derived from an EMBL/GenBank/DDBJ whole genome shotgun (WGS) entry which is preliminary data.</text>
</comment>
<evidence type="ECO:0000256" key="8">
    <source>
        <dbReference type="ARBA" id="ARBA00043025"/>
    </source>
</evidence>
<sequence length="347" mass="38739">MAEKRLALKMTIRWGIVTAGKISHDFVNAFNSYPNKGDQTIAAVAARDKSKATEFAKTHNIAIVFDSYQAMAASNDIDVAYIGALNPDHYELSKLFLDNGKHVLCEKPLCLNYKQTESLINYAKTKNLFLMEAVWSRFSPAYLALEKEINSGKLGEVQYVEVNFGVPIAAVDRLRLKELGGSAVLDIGIYTLQFAQFIFKEEPIKVTAIGELNEFGVDLVDTVVLEYKGGKRAVLNINSNVRLWNKATVYGNRGRATVEEPFHFPEILIHADGTVEKIPLHTSSIPYNFQNSAGLVYEALEVARCIKEGLKESPRMSHQESLMLAKLEDEVRKQVGVVFDVDSKDFP</sequence>
<dbReference type="EC" id="1.1.1.179" evidence="4"/>
<reference evidence="13" key="1">
    <citation type="submission" date="2021-04" db="EMBL/GenBank/DDBJ databases">
        <authorList>
            <person name="Tunstrom K."/>
        </authorList>
    </citation>
    <scope>NUCLEOTIDE SEQUENCE</scope>
</reference>
<dbReference type="EMBL" id="CAJQZP010000693">
    <property type="protein sequence ID" value="CAG4978113.1"/>
    <property type="molecule type" value="Genomic_DNA"/>
</dbReference>
<dbReference type="InterPro" id="IPR055170">
    <property type="entry name" value="GFO_IDH_MocA-like_dom"/>
</dbReference>
<proteinExistence type="inferred from homology"/>
<dbReference type="GO" id="GO:0047837">
    <property type="term" value="F:D-xylose 1-dehydrogenase (NADP+) activity"/>
    <property type="evidence" value="ECO:0007669"/>
    <property type="project" value="UniProtKB-EC"/>
</dbReference>
<dbReference type="Pfam" id="PF22725">
    <property type="entry name" value="GFO_IDH_MocA_C3"/>
    <property type="match status" value="1"/>
</dbReference>
<keyword evidence="14" id="KW-1185">Reference proteome</keyword>
<evidence type="ECO:0000256" key="3">
    <source>
        <dbReference type="ARBA" id="ARBA00038853"/>
    </source>
</evidence>
<dbReference type="InterPro" id="IPR050984">
    <property type="entry name" value="Gfo/Idh/MocA_domain"/>
</dbReference>
<dbReference type="Proteomes" id="UP000691718">
    <property type="component" value="Unassembled WGS sequence"/>
</dbReference>
<evidence type="ECO:0000256" key="1">
    <source>
        <dbReference type="ARBA" id="ARBA00010928"/>
    </source>
</evidence>
<comment type="catalytic activity">
    <reaction evidence="9">
        <text>(1R,2R)-1,2-dihydrobenzene-1,2-diol + NADP(+) = catechol + NADPH + H(+)</text>
        <dbReference type="Rhea" id="RHEA:16729"/>
        <dbReference type="ChEBI" id="CHEBI:10702"/>
        <dbReference type="ChEBI" id="CHEBI:15378"/>
        <dbReference type="ChEBI" id="CHEBI:18135"/>
        <dbReference type="ChEBI" id="CHEBI:57783"/>
        <dbReference type="ChEBI" id="CHEBI:58349"/>
        <dbReference type="EC" id="1.3.1.20"/>
    </reaction>
</comment>
<feature type="domain" description="Gfo/Idh/MocA-like oxidoreductase N-terminal" evidence="11">
    <location>
        <begin position="12"/>
        <end position="131"/>
    </location>
</feature>
<dbReference type="InterPro" id="IPR000683">
    <property type="entry name" value="Gfo/Idh/MocA-like_OxRdtase_N"/>
</dbReference>
<evidence type="ECO:0000256" key="10">
    <source>
        <dbReference type="ARBA" id="ARBA00049233"/>
    </source>
</evidence>
<name>A0A8S3WRI7_PARAO</name>
<dbReference type="AlphaFoldDB" id="A0A8S3WRI7"/>
<evidence type="ECO:0000256" key="9">
    <source>
        <dbReference type="ARBA" id="ARBA00047423"/>
    </source>
</evidence>
<comment type="similarity">
    <text evidence="1">Belongs to the Gfo/Idh/MocA family.</text>
</comment>
<evidence type="ECO:0000259" key="11">
    <source>
        <dbReference type="Pfam" id="PF01408"/>
    </source>
</evidence>
<dbReference type="OrthoDB" id="2129491at2759"/>
<organism evidence="13 14">
    <name type="scientific">Parnassius apollo</name>
    <name type="common">Apollo butterfly</name>
    <name type="synonym">Papilio apollo</name>
    <dbReference type="NCBI Taxonomy" id="110799"/>
    <lineage>
        <taxon>Eukaryota</taxon>
        <taxon>Metazoa</taxon>
        <taxon>Ecdysozoa</taxon>
        <taxon>Arthropoda</taxon>
        <taxon>Hexapoda</taxon>
        <taxon>Insecta</taxon>
        <taxon>Pterygota</taxon>
        <taxon>Neoptera</taxon>
        <taxon>Endopterygota</taxon>
        <taxon>Lepidoptera</taxon>
        <taxon>Glossata</taxon>
        <taxon>Ditrysia</taxon>
        <taxon>Papilionoidea</taxon>
        <taxon>Papilionidae</taxon>
        <taxon>Parnassiinae</taxon>
        <taxon>Parnassini</taxon>
        <taxon>Parnassius</taxon>
        <taxon>Parnassius</taxon>
    </lineage>
</organism>
<evidence type="ECO:0000256" key="2">
    <source>
        <dbReference type="ARBA" id="ARBA00023002"/>
    </source>
</evidence>
<accession>A0A8S3WRI7</accession>
<evidence type="ECO:0000259" key="12">
    <source>
        <dbReference type="Pfam" id="PF22725"/>
    </source>
</evidence>
<gene>
    <name evidence="13" type="ORF">PAPOLLO_LOCUS9553</name>
</gene>
<dbReference type="GO" id="GO:0000166">
    <property type="term" value="F:nucleotide binding"/>
    <property type="evidence" value="ECO:0007669"/>
    <property type="project" value="InterPro"/>
</dbReference>
<feature type="domain" description="GFO/IDH/MocA-like oxidoreductase" evidence="12">
    <location>
        <begin position="142"/>
        <end position="256"/>
    </location>
</feature>
<evidence type="ECO:0000256" key="6">
    <source>
        <dbReference type="ARBA" id="ARBA00042926"/>
    </source>
</evidence>
<dbReference type="EC" id="1.3.1.20" evidence="3"/>
<evidence type="ECO:0000256" key="4">
    <source>
        <dbReference type="ARBA" id="ARBA00038984"/>
    </source>
</evidence>
<dbReference type="Pfam" id="PF01408">
    <property type="entry name" value="GFO_IDH_MocA"/>
    <property type="match status" value="1"/>
</dbReference>
<evidence type="ECO:0000313" key="14">
    <source>
        <dbReference type="Proteomes" id="UP000691718"/>
    </source>
</evidence>
<evidence type="ECO:0000256" key="7">
    <source>
        <dbReference type="ARBA" id="ARBA00042988"/>
    </source>
</evidence>
<keyword evidence="2" id="KW-0560">Oxidoreductase</keyword>
<evidence type="ECO:0000313" key="13">
    <source>
        <dbReference type="EMBL" id="CAG4978113.1"/>
    </source>
</evidence>
<dbReference type="PANTHER" id="PTHR22604">
    <property type="entry name" value="OXIDOREDUCTASES"/>
    <property type="match status" value="1"/>
</dbReference>
<evidence type="ECO:0000256" key="5">
    <source>
        <dbReference type="ARBA" id="ARBA00040603"/>
    </source>
</evidence>
<comment type="catalytic activity">
    <reaction evidence="10">
        <text>D-xylose + NADP(+) = D-xylono-1,5-lactone + NADPH + H(+)</text>
        <dbReference type="Rhea" id="RHEA:22000"/>
        <dbReference type="ChEBI" id="CHEBI:15378"/>
        <dbReference type="ChEBI" id="CHEBI:15867"/>
        <dbReference type="ChEBI" id="CHEBI:53455"/>
        <dbReference type="ChEBI" id="CHEBI:57783"/>
        <dbReference type="ChEBI" id="CHEBI:58349"/>
        <dbReference type="EC" id="1.1.1.179"/>
    </reaction>
</comment>
<protein>
    <recommendedName>
        <fullName evidence="5">Trans-1,2-dihydrobenzene-1,2-diol dehydrogenase</fullName>
        <ecNumber evidence="4">1.1.1.179</ecNumber>
        <ecNumber evidence="3">1.3.1.20</ecNumber>
    </recommendedName>
    <alternativeName>
        <fullName evidence="8">D-xylose 1-dehydrogenase</fullName>
    </alternativeName>
    <alternativeName>
        <fullName evidence="7">D-xylose-NADP dehydrogenase</fullName>
    </alternativeName>
    <alternativeName>
        <fullName evidence="6">Dimeric dihydrodiol dehydrogenase</fullName>
    </alternativeName>
</protein>